<organism evidence="2 3">
    <name type="scientific">Xenoophorus captivus</name>
    <dbReference type="NCBI Taxonomy" id="1517983"/>
    <lineage>
        <taxon>Eukaryota</taxon>
        <taxon>Metazoa</taxon>
        <taxon>Chordata</taxon>
        <taxon>Craniata</taxon>
        <taxon>Vertebrata</taxon>
        <taxon>Euteleostomi</taxon>
        <taxon>Actinopterygii</taxon>
        <taxon>Neopterygii</taxon>
        <taxon>Teleostei</taxon>
        <taxon>Neoteleostei</taxon>
        <taxon>Acanthomorphata</taxon>
        <taxon>Ovalentaria</taxon>
        <taxon>Atherinomorphae</taxon>
        <taxon>Cyprinodontiformes</taxon>
        <taxon>Goodeidae</taxon>
        <taxon>Xenoophorus</taxon>
    </lineage>
</organism>
<protein>
    <submittedName>
        <fullName evidence="2">Uncharacterized protein</fullName>
    </submittedName>
</protein>
<sequence>LCHRPVKELEESLKLEDSDCKAGSSSQAQTSWSARGGGSEPQRRQCKYHFPLTSAGSSLLERVVEEIGRPDGQRFWPVFVCICRAVTEGARCGSWRVCGATEPIKKDWWSGTRRSLLLLNWIGGIPTALESFD</sequence>
<gene>
    <name evidence="2" type="ORF">XENOCAPTIV_022350</name>
</gene>
<feature type="region of interest" description="Disordered" evidence="1">
    <location>
        <begin position="20"/>
        <end position="44"/>
    </location>
</feature>
<evidence type="ECO:0000313" key="3">
    <source>
        <dbReference type="Proteomes" id="UP001434883"/>
    </source>
</evidence>
<proteinExistence type="predicted"/>
<dbReference type="Proteomes" id="UP001434883">
    <property type="component" value="Unassembled WGS sequence"/>
</dbReference>
<dbReference type="EMBL" id="JAHRIN010063794">
    <property type="protein sequence ID" value="MEQ2213858.1"/>
    <property type="molecule type" value="Genomic_DNA"/>
</dbReference>
<accession>A0ABV0S055</accession>
<keyword evidence="3" id="KW-1185">Reference proteome</keyword>
<feature type="non-terminal residue" evidence="2">
    <location>
        <position position="1"/>
    </location>
</feature>
<feature type="compositionally biased region" description="Polar residues" evidence="1">
    <location>
        <begin position="23"/>
        <end position="33"/>
    </location>
</feature>
<name>A0ABV0S055_9TELE</name>
<comment type="caution">
    <text evidence="2">The sequence shown here is derived from an EMBL/GenBank/DDBJ whole genome shotgun (WGS) entry which is preliminary data.</text>
</comment>
<evidence type="ECO:0000256" key="1">
    <source>
        <dbReference type="SAM" id="MobiDB-lite"/>
    </source>
</evidence>
<evidence type="ECO:0000313" key="2">
    <source>
        <dbReference type="EMBL" id="MEQ2213858.1"/>
    </source>
</evidence>
<reference evidence="2 3" key="1">
    <citation type="submission" date="2021-06" db="EMBL/GenBank/DDBJ databases">
        <authorList>
            <person name="Palmer J.M."/>
        </authorList>
    </citation>
    <scope>NUCLEOTIDE SEQUENCE [LARGE SCALE GENOMIC DNA]</scope>
    <source>
        <strain evidence="2 3">XC_2019</strain>
        <tissue evidence="2">Muscle</tissue>
    </source>
</reference>